<dbReference type="AlphaFoldDB" id="A0AAP0MTS9"/>
<dbReference type="EMBL" id="JBCGBO010000002">
    <property type="protein sequence ID" value="KAK9221840.1"/>
    <property type="molecule type" value="Genomic_DNA"/>
</dbReference>
<reference evidence="2 3" key="1">
    <citation type="submission" date="2024-05" db="EMBL/GenBank/DDBJ databases">
        <title>Haplotype-resolved chromosome-level genome assembly of Huyou (Citrus changshanensis).</title>
        <authorList>
            <person name="Miao C."/>
            <person name="Chen W."/>
            <person name="Wu Y."/>
            <person name="Wang L."/>
            <person name="Zhao S."/>
            <person name="Grierson D."/>
            <person name="Xu C."/>
            <person name="Chen K."/>
        </authorList>
    </citation>
    <scope>NUCLEOTIDE SEQUENCE [LARGE SCALE GENOMIC DNA]</scope>
    <source>
        <strain evidence="2">01-14</strain>
        <tissue evidence="2">Leaf</tissue>
    </source>
</reference>
<dbReference type="InterPro" id="IPR051506">
    <property type="entry name" value="ATOS_Transcription_Regulators"/>
</dbReference>
<dbReference type="PANTHER" id="PTHR13199">
    <property type="entry name" value="GH03947P"/>
    <property type="match status" value="1"/>
</dbReference>
<dbReference type="PANTHER" id="PTHR13199:SF23">
    <property type="entry name" value="MEIOSIS CHROMOSOME SEGREGATION FAMILY PROTEIN"/>
    <property type="match status" value="1"/>
</dbReference>
<dbReference type="Pfam" id="PF13889">
    <property type="entry name" value="Chromosome_seg"/>
    <property type="match status" value="1"/>
</dbReference>
<evidence type="ECO:0000313" key="3">
    <source>
        <dbReference type="Proteomes" id="UP001428341"/>
    </source>
</evidence>
<gene>
    <name evidence="2" type="ORF">WN944_010269</name>
</gene>
<comment type="caution">
    <text evidence="2">The sequence shown here is derived from an EMBL/GenBank/DDBJ whole genome shotgun (WGS) entry which is preliminary data.</text>
</comment>
<organism evidence="2 3">
    <name type="scientific">Citrus x changshan-huyou</name>
    <dbReference type="NCBI Taxonomy" id="2935761"/>
    <lineage>
        <taxon>Eukaryota</taxon>
        <taxon>Viridiplantae</taxon>
        <taxon>Streptophyta</taxon>
        <taxon>Embryophyta</taxon>
        <taxon>Tracheophyta</taxon>
        <taxon>Spermatophyta</taxon>
        <taxon>Magnoliopsida</taxon>
        <taxon>eudicotyledons</taxon>
        <taxon>Gunneridae</taxon>
        <taxon>Pentapetalae</taxon>
        <taxon>rosids</taxon>
        <taxon>malvids</taxon>
        <taxon>Sapindales</taxon>
        <taxon>Rutaceae</taxon>
        <taxon>Aurantioideae</taxon>
        <taxon>Citrus</taxon>
    </lineage>
</organism>
<evidence type="ECO:0000313" key="2">
    <source>
        <dbReference type="EMBL" id="KAK9221840.1"/>
    </source>
</evidence>
<dbReference type="InterPro" id="IPR025261">
    <property type="entry name" value="Atos-like_cons_dom"/>
</dbReference>
<proteinExistence type="predicted"/>
<dbReference type="Pfam" id="PF13915">
    <property type="entry name" value="DUF4210"/>
    <property type="match status" value="1"/>
</dbReference>
<accession>A0AAP0MTS9</accession>
<evidence type="ECO:0000259" key="1">
    <source>
        <dbReference type="SMART" id="SM01177"/>
    </source>
</evidence>
<sequence length="781" mass="85383">MGLPQVSSGNSAEEVAATSSASFLQSPQRLSGVSTCDLDGMHGGSVSQTAVEIQCSPIGEFQRKASLESSKFADGSFKSGGSNDATSSVHGFKITSADKVGLFIPKSGWNTPNPVSRIVGFESCGTSSLSKELQGVSADDAHSSSVDGVTVNGTEGGGSLVRKRLLSPLKTMLFPDQFNGDPLDIGFSNSQMNPPARINSSSVSTSQDYKKVNVGSKIQFTTSSWSESSCFEQKIVPYDNSRTSSIILTDGPLLENNDTDTHNNFLFMPGLDQFNESSKVISRCGLTPISPQKAISPCLSLSPLGPKFSERIETVPGCRKVKKEIGDRCSTLKNLEESINDSDSGIIFSTEEAEFMVGRRSFEDVHKEFRPSSLESTAGLSWRLQQESPPTSQCFRFVRSLSGLSVRRSLVGSFEESLLSGRLISGKSSQRIDGFLAVLSITGGNFSPQSQKLPFSVTSVDGDCYLLYYASIDLARNSSNKCRAQKLQRGLGNDDSQTVKSCFRIPMKGRIQLVLSNPEKTPVHTYLCNYDLSDMPAGTKKVTLASSGPTSTELKQGQISLGTKVREKVTAVQQQSHPVKFSRFLNSDGVDMAHARHSIDQNTEVKEIECSDLVDSVDRRKSSTQSQDMASIRSCMLENGYNNGDWLWPKTDHKDTNCMDTCHETCKRLANSCSKVNENNSGAGALRYALHLRFLCPSPKKKSHLVQRCKSDPFSVPQNASLDKEGERRFYLYNDLRVVFPQRHSDADEGTVCDLDFICFLALVFTLLKFSYVHFAHLYGV</sequence>
<feature type="domain" description="Atos-like conserved" evidence="1">
    <location>
        <begin position="410"/>
        <end position="469"/>
    </location>
</feature>
<keyword evidence="3" id="KW-1185">Reference proteome</keyword>
<name>A0AAP0MTS9_9ROSI</name>
<protein>
    <recommendedName>
        <fullName evidence="1">Atos-like conserved domain-containing protein</fullName>
    </recommendedName>
</protein>
<dbReference type="SMART" id="SM01177">
    <property type="entry name" value="DUF4210"/>
    <property type="match status" value="1"/>
</dbReference>
<dbReference type="Proteomes" id="UP001428341">
    <property type="component" value="Unassembled WGS sequence"/>
</dbReference>
<dbReference type="InterPro" id="IPR033473">
    <property type="entry name" value="Atos-like_C"/>
</dbReference>